<reference evidence="7 8" key="1">
    <citation type="journal article" date="2017" name="BMC Genomics">
        <title>Whole-genome assembly of Babesia ovata and comparative genomics between closely related pathogens.</title>
        <authorList>
            <person name="Yamagishi J."/>
            <person name="Asada M."/>
            <person name="Hakimi H."/>
            <person name="Tanaka T.Q."/>
            <person name="Sugimoto C."/>
            <person name="Kawazu S."/>
        </authorList>
    </citation>
    <scope>NUCLEOTIDE SEQUENCE [LARGE SCALE GENOMIC DNA]</scope>
    <source>
        <strain evidence="7 8">Miyake</strain>
    </source>
</reference>
<keyword evidence="1 3" id="KW-0853">WD repeat</keyword>
<dbReference type="SMART" id="SM01166">
    <property type="entry name" value="DUF1899"/>
    <property type="match status" value="1"/>
</dbReference>
<dbReference type="OrthoDB" id="1850764at2759"/>
<dbReference type="InterPro" id="IPR015505">
    <property type="entry name" value="Coronin"/>
</dbReference>
<dbReference type="InterPro" id="IPR019775">
    <property type="entry name" value="WD40_repeat_CS"/>
</dbReference>
<dbReference type="GeneID" id="39872438"/>
<dbReference type="Pfam" id="PF00400">
    <property type="entry name" value="WD40"/>
    <property type="match status" value="2"/>
</dbReference>
<feature type="compositionally biased region" description="Polar residues" evidence="5">
    <location>
        <begin position="405"/>
        <end position="423"/>
    </location>
</feature>
<evidence type="ECO:0000313" key="8">
    <source>
        <dbReference type="Proteomes" id="UP000236319"/>
    </source>
</evidence>
<evidence type="ECO:0000256" key="4">
    <source>
        <dbReference type="RuleBase" id="RU280818"/>
    </source>
</evidence>
<name>A0A2H6K6R7_9APIC</name>
<dbReference type="InterPro" id="IPR001680">
    <property type="entry name" value="WD40_rpt"/>
</dbReference>
<dbReference type="Pfam" id="PF08953">
    <property type="entry name" value="DUF1899"/>
    <property type="match status" value="1"/>
</dbReference>
<dbReference type="PROSITE" id="PS50082">
    <property type="entry name" value="WD_REPEATS_2"/>
    <property type="match status" value="2"/>
</dbReference>
<dbReference type="InterPro" id="IPR015943">
    <property type="entry name" value="WD40/YVTN_repeat-like_dom_sf"/>
</dbReference>
<feature type="repeat" description="WD" evidence="3">
    <location>
        <begin position="72"/>
        <end position="114"/>
    </location>
</feature>
<dbReference type="PROSITE" id="PS50294">
    <property type="entry name" value="WD_REPEATS_REGION"/>
    <property type="match status" value="2"/>
</dbReference>
<dbReference type="AlphaFoldDB" id="A0A2H6K6R7"/>
<dbReference type="PANTHER" id="PTHR10856:SF0">
    <property type="entry name" value="CORONIN"/>
    <property type="match status" value="1"/>
</dbReference>
<accession>A0A2H6K6R7</accession>
<feature type="domain" description="DUF1899" evidence="6">
    <location>
        <begin position="1"/>
        <end position="62"/>
    </location>
</feature>
<evidence type="ECO:0000256" key="1">
    <source>
        <dbReference type="ARBA" id="ARBA00022574"/>
    </source>
</evidence>
<dbReference type="RefSeq" id="XP_028864911.1">
    <property type="nucleotide sequence ID" value="XM_029009078.1"/>
</dbReference>
<dbReference type="VEuPathDB" id="PiroplasmaDB:BOVATA_001610"/>
<proteinExistence type="inferred from homology"/>
<comment type="caution">
    <text evidence="7">The sequence shown here is derived from an EMBL/GenBank/DDBJ whole genome shotgun (WGS) entry which is preliminary data.</text>
</comment>
<dbReference type="EMBL" id="BDSA01000001">
    <property type="protein sequence ID" value="GBE58668.1"/>
    <property type="molecule type" value="Genomic_DNA"/>
</dbReference>
<dbReference type="SUPFAM" id="SSF50978">
    <property type="entry name" value="WD40 repeat-like"/>
    <property type="match status" value="1"/>
</dbReference>
<dbReference type="Proteomes" id="UP000236319">
    <property type="component" value="Unassembled WGS sequence"/>
</dbReference>
<dbReference type="Gene3D" id="2.130.10.10">
    <property type="entry name" value="YVTN repeat-like/Quinoprotein amine dehydrogenase"/>
    <property type="match status" value="1"/>
</dbReference>
<evidence type="ECO:0000256" key="3">
    <source>
        <dbReference type="PROSITE-ProRule" id="PRU00221"/>
    </source>
</evidence>
<evidence type="ECO:0000256" key="5">
    <source>
        <dbReference type="SAM" id="MobiDB-lite"/>
    </source>
</evidence>
<protein>
    <recommendedName>
        <fullName evidence="4">Coronin</fullName>
    </recommendedName>
</protein>
<dbReference type="GO" id="GO:0007015">
    <property type="term" value="P:actin filament organization"/>
    <property type="evidence" value="ECO:0007669"/>
    <property type="project" value="TreeGrafter"/>
</dbReference>
<keyword evidence="2 4" id="KW-0677">Repeat</keyword>
<evidence type="ECO:0000259" key="6">
    <source>
        <dbReference type="SMART" id="SM01166"/>
    </source>
</evidence>
<dbReference type="PANTHER" id="PTHR10856">
    <property type="entry name" value="CORONIN"/>
    <property type="match status" value="1"/>
</dbReference>
<dbReference type="PROSITE" id="PS00678">
    <property type="entry name" value="WD_REPEATS_1"/>
    <property type="match status" value="1"/>
</dbReference>
<dbReference type="SMART" id="SM00320">
    <property type="entry name" value="WD40"/>
    <property type="match status" value="3"/>
</dbReference>
<keyword evidence="8" id="KW-1185">Reference proteome</keyword>
<dbReference type="SMART" id="SM01167">
    <property type="entry name" value="DUF1900"/>
    <property type="match status" value="1"/>
</dbReference>
<organism evidence="7 8">
    <name type="scientific">Babesia ovata</name>
    <dbReference type="NCBI Taxonomy" id="189622"/>
    <lineage>
        <taxon>Eukaryota</taxon>
        <taxon>Sar</taxon>
        <taxon>Alveolata</taxon>
        <taxon>Apicomplexa</taxon>
        <taxon>Aconoidasida</taxon>
        <taxon>Piroplasmida</taxon>
        <taxon>Babesiidae</taxon>
        <taxon>Babesia</taxon>
    </lineage>
</organism>
<gene>
    <name evidence="7" type="ORF">BOVATA_001610</name>
</gene>
<evidence type="ECO:0000256" key="2">
    <source>
        <dbReference type="ARBA" id="ARBA00022737"/>
    </source>
</evidence>
<sequence length="560" mass="60034">MTTVRLKNVFGEPFKQAYCDLKINPKPTAFSPGMAASNTHIAFPWEVGGGGLITLINMDKLGRNSGADRLNFKGHTGSIQDITFNEFDNSVFASASDDCSVKVWRVSAEQDSTATANLNGHTKKTTNVVWNGATDFVLLSGGLDNTVRVWNVQSETEVVSVPIDGQYSYCNWSYDGDLCVVSTKEASVAVVDPREGKVSHTFKAHESNKATSVIWLGGNYGNDHLATTGYVGNQTRQIRVWDRRNTDQPLVSKDIDSAPGPLIPHWDSATGLLTVVGKGDLTVRIFQYLENDLNRAGEIKCSGTIKSFCFLPATACDKSKCELGRMLYNNSGKEINPISVVVMRRNSGAAMDEIYGTLKPRRRTSAIDWHGASGRSAGVSVESSFTEGSISAAVSPTSAVASDAQSYQHAPSRTIGSSSSMSPTPAVPTPPQECETTATGRAFGEICTSLGVLCQKFKPSFDDIEMIEELETFKGDVECVIAKLRQLHNIPDPVQEQPRFTSVPASEAKAPVCVVSRDEGRSASESSGLSGVKAAIAAMEARAQAKAQAQAQANGRAGKP</sequence>
<dbReference type="InterPro" id="IPR015048">
    <property type="entry name" value="DUF1899"/>
</dbReference>
<comment type="similarity">
    <text evidence="4">Belongs to the WD repeat coronin family.</text>
</comment>
<feature type="repeat" description="WD" evidence="3">
    <location>
        <begin position="118"/>
        <end position="160"/>
    </location>
</feature>
<dbReference type="GO" id="GO:0051015">
    <property type="term" value="F:actin filament binding"/>
    <property type="evidence" value="ECO:0007669"/>
    <property type="project" value="TreeGrafter"/>
</dbReference>
<dbReference type="InterPro" id="IPR036322">
    <property type="entry name" value="WD40_repeat_dom_sf"/>
</dbReference>
<feature type="region of interest" description="Disordered" evidence="5">
    <location>
        <begin position="403"/>
        <end position="435"/>
    </location>
</feature>
<evidence type="ECO:0000313" key="7">
    <source>
        <dbReference type="EMBL" id="GBE58668.1"/>
    </source>
</evidence>